<proteinExistence type="inferred from homology"/>
<dbReference type="PANTHER" id="PTHR43531">
    <property type="entry name" value="PROTEIN ICFG"/>
    <property type="match status" value="1"/>
</dbReference>
<feature type="domain" description="Methyl-accepting transducer" evidence="11">
    <location>
        <begin position="389"/>
        <end position="618"/>
    </location>
</feature>
<evidence type="ECO:0000256" key="3">
    <source>
        <dbReference type="ARBA" id="ARBA00022500"/>
    </source>
</evidence>
<keyword evidence="6 10" id="KW-0472">Membrane</keyword>
<dbReference type="GO" id="GO:0005886">
    <property type="term" value="C:plasma membrane"/>
    <property type="evidence" value="ECO:0007669"/>
    <property type="project" value="UniProtKB-SubCell"/>
</dbReference>
<dbReference type="RefSeq" id="WP_245826393.1">
    <property type="nucleotide sequence ID" value="NZ_FTOG01000001.1"/>
</dbReference>
<dbReference type="STRING" id="453582.SAMN05421580_10112"/>
<dbReference type="SMART" id="SM00283">
    <property type="entry name" value="MA"/>
    <property type="match status" value="1"/>
</dbReference>
<evidence type="ECO:0000256" key="5">
    <source>
        <dbReference type="ARBA" id="ARBA00022989"/>
    </source>
</evidence>
<dbReference type="CDD" id="cd11386">
    <property type="entry name" value="MCP_signal"/>
    <property type="match status" value="1"/>
</dbReference>
<keyword evidence="4 10" id="KW-0812">Transmembrane</keyword>
<evidence type="ECO:0000256" key="8">
    <source>
        <dbReference type="PROSITE-ProRule" id="PRU00284"/>
    </source>
</evidence>
<sequence length="645" mass="69816">MTRFRILRGISARVYGIVAVAALALVLLSELLLTFAADNAVAMRRQHLSDVTDTALSVLRDLDRHIQEGEMTPEAARAEGARRLAELQFDQSGYFYVFDHTGTIVMHPTHPEWVGTSQLDYTDANGTRIFAEMIDQAETEGSGALRYEFNKPGTTEAEEKIGFVRDFAPWGWIVGTGSYMSDIHAALGHLRTVSTLAMVLALLTLIGVATVLARSVTKPFAAIHRRMEAMTTGDIKSPVPGTDRCCEMGDMARALDNFRAELAEKETLEAQQRLQAEEIARAEAEAHAREEELARREAEAEQARKREAEALAAERAAEEARLAAERDEQVRQQQLVVYLLAEGLRAISEGNLTVRIDNEDFPPGYIELRNDFNAAVEKIAGLISGIMDSTDAVEHSAGQLSLASEDLGRRTETQAASLEETAAAMNQMASSVEQSVTSARNAAQAVRRTRRSTEVGLSVARETRGAMQDIAESSDQISRITSVIDDIAFQTNLLALNAGVEAARAGETGRGFAVVASEVRALAQRSSEAAQEIAKLIETSGRHVQLGVKLASRSDTTLEEINTLVGDLDRLLGDISNAATEQNAGISEVSAAVNQLDQVTQHNAAMFEENSAATQGLLNEARTLKDLSAVFRIQGGAPAGQRLAS</sequence>
<dbReference type="Gene3D" id="6.10.340.10">
    <property type="match status" value="1"/>
</dbReference>
<feature type="region of interest" description="Disordered" evidence="9">
    <location>
        <begin position="282"/>
        <end position="310"/>
    </location>
</feature>
<keyword evidence="14" id="KW-1185">Reference proteome</keyword>
<keyword evidence="2" id="KW-1003">Cell membrane</keyword>
<dbReference type="GO" id="GO:0006935">
    <property type="term" value="P:chemotaxis"/>
    <property type="evidence" value="ECO:0007669"/>
    <property type="project" value="UniProtKB-KW"/>
</dbReference>
<accession>A0A1N7IUR9</accession>
<name>A0A1N7IUR9_9RHOB</name>
<evidence type="ECO:0000259" key="12">
    <source>
        <dbReference type="PROSITE" id="PS50885"/>
    </source>
</evidence>
<evidence type="ECO:0000256" key="1">
    <source>
        <dbReference type="ARBA" id="ARBA00004651"/>
    </source>
</evidence>
<dbReference type="Gene3D" id="3.30.450.20">
    <property type="entry name" value="PAS domain"/>
    <property type="match status" value="1"/>
</dbReference>
<evidence type="ECO:0000256" key="10">
    <source>
        <dbReference type="SAM" id="Phobius"/>
    </source>
</evidence>
<evidence type="ECO:0000313" key="13">
    <source>
        <dbReference type="EMBL" id="SIS40757.1"/>
    </source>
</evidence>
<dbReference type="InterPro" id="IPR004089">
    <property type="entry name" value="MCPsignal_dom"/>
</dbReference>
<feature type="domain" description="HAMP" evidence="12">
    <location>
        <begin position="214"/>
        <end position="267"/>
    </location>
</feature>
<dbReference type="Pfam" id="PF00015">
    <property type="entry name" value="MCPsignal"/>
    <property type="match status" value="1"/>
</dbReference>
<gene>
    <name evidence="13" type="ORF">SAMN05421580_10112</name>
</gene>
<dbReference type="Proteomes" id="UP000186221">
    <property type="component" value="Unassembled WGS sequence"/>
</dbReference>
<feature type="domain" description="HAMP" evidence="12">
    <location>
        <begin position="331"/>
        <end position="384"/>
    </location>
</feature>
<dbReference type="SUPFAM" id="SSF158472">
    <property type="entry name" value="HAMP domain-like"/>
    <property type="match status" value="1"/>
</dbReference>
<dbReference type="SMART" id="SM01049">
    <property type="entry name" value="Cache_2"/>
    <property type="match status" value="1"/>
</dbReference>
<dbReference type="PROSITE" id="PS50111">
    <property type="entry name" value="CHEMOTAXIS_TRANSDUC_2"/>
    <property type="match status" value="1"/>
</dbReference>
<dbReference type="Gene3D" id="1.10.287.950">
    <property type="entry name" value="Methyl-accepting chemotaxis protein"/>
    <property type="match status" value="1"/>
</dbReference>
<dbReference type="AlphaFoldDB" id="A0A1N7IUR9"/>
<dbReference type="Pfam" id="PF17200">
    <property type="entry name" value="sCache_2"/>
    <property type="match status" value="1"/>
</dbReference>
<evidence type="ECO:0000256" key="6">
    <source>
        <dbReference type="ARBA" id="ARBA00023136"/>
    </source>
</evidence>
<keyword evidence="3" id="KW-0145">Chemotaxis</keyword>
<evidence type="ECO:0000256" key="9">
    <source>
        <dbReference type="SAM" id="MobiDB-lite"/>
    </source>
</evidence>
<feature type="transmembrane region" description="Helical" evidence="10">
    <location>
        <begin position="196"/>
        <end position="217"/>
    </location>
</feature>
<evidence type="ECO:0000259" key="11">
    <source>
        <dbReference type="PROSITE" id="PS50111"/>
    </source>
</evidence>
<comment type="subcellular location">
    <subcellularLocation>
        <location evidence="1">Cell membrane</location>
        <topology evidence="1">Multi-pass membrane protein</topology>
    </subcellularLocation>
</comment>
<dbReference type="SUPFAM" id="SSF58104">
    <property type="entry name" value="Methyl-accepting chemotaxis protein (MCP) signaling domain"/>
    <property type="match status" value="1"/>
</dbReference>
<dbReference type="Pfam" id="PF00672">
    <property type="entry name" value="HAMP"/>
    <property type="match status" value="1"/>
</dbReference>
<organism evidence="13 14">
    <name type="scientific">Rhodobacter aestuarii</name>
    <dbReference type="NCBI Taxonomy" id="453582"/>
    <lineage>
        <taxon>Bacteria</taxon>
        <taxon>Pseudomonadati</taxon>
        <taxon>Pseudomonadota</taxon>
        <taxon>Alphaproteobacteria</taxon>
        <taxon>Rhodobacterales</taxon>
        <taxon>Rhodobacter group</taxon>
        <taxon>Rhodobacter</taxon>
    </lineage>
</organism>
<keyword evidence="5 10" id="KW-1133">Transmembrane helix</keyword>
<evidence type="ECO:0000256" key="4">
    <source>
        <dbReference type="ARBA" id="ARBA00022692"/>
    </source>
</evidence>
<evidence type="ECO:0000256" key="2">
    <source>
        <dbReference type="ARBA" id="ARBA00022475"/>
    </source>
</evidence>
<comment type="similarity">
    <text evidence="7">Belongs to the methyl-accepting chemotaxis (MCP) protein family.</text>
</comment>
<reference evidence="14" key="1">
    <citation type="submission" date="2017-01" db="EMBL/GenBank/DDBJ databases">
        <authorList>
            <person name="Varghese N."/>
            <person name="Submissions S."/>
        </authorList>
    </citation>
    <scope>NUCLEOTIDE SEQUENCE [LARGE SCALE GENOMIC DNA]</scope>
    <source>
        <strain evidence="14">DSM 19945</strain>
    </source>
</reference>
<dbReference type="InterPro" id="IPR051310">
    <property type="entry name" value="MCP_chemotaxis"/>
</dbReference>
<protein>
    <submittedName>
        <fullName evidence="13">Methyl-accepting chemotaxis sensory transducer with Cache sensor</fullName>
    </submittedName>
</protein>
<dbReference type="InterPro" id="IPR033480">
    <property type="entry name" value="sCache_2"/>
</dbReference>
<dbReference type="InterPro" id="IPR003660">
    <property type="entry name" value="HAMP_dom"/>
</dbReference>
<evidence type="ECO:0000313" key="14">
    <source>
        <dbReference type="Proteomes" id="UP000186221"/>
    </source>
</evidence>
<dbReference type="SMART" id="SM00304">
    <property type="entry name" value="HAMP"/>
    <property type="match status" value="2"/>
</dbReference>
<dbReference type="PROSITE" id="PS50885">
    <property type="entry name" value="HAMP"/>
    <property type="match status" value="2"/>
</dbReference>
<dbReference type="CDD" id="cd12912">
    <property type="entry name" value="PDC2_MCP_like"/>
    <property type="match status" value="1"/>
</dbReference>
<dbReference type="PANTHER" id="PTHR43531:SF11">
    <property type="entry name" value="METHYL-ACCEPTING CHEMOTAXIS PROTEIN 3"/>
    <property type="match status" value="1"/>
</dbReference>
<dbReference type="GO" id="GO:0007165">
    <property type="term" value="P:signal transduction"/>
    <property type="evidence" value="ECO:0007669"/>
    <property type="project" value="UniProtKB-KW"/>
</dbReference>
<feature type="compositionally biased region" description="Basic and acidic residues" evidence="9">
    <location>
        <begin position="282"/>
        <end position="309"/>
    </location>
</feature>
<keyword evidence="8" id="KW-0807">Transducer</keyword>
<dbReference type="EMBL" id="FTOG01000001">
    <property type="protein sequence ID" value="SIS40757.1"/>
    <property type="molecule type" value="Genomic_DNA"/>
</dbReference>
<dbReference type="FunFam" id="1.10.287.950:FF:000001">
    <property type="entry name" value="Methyl-accepting chemotaxis sensory transducer"/>
    <property type="match status" value="1"/>
</dbReference>
<evidence type="ECO:0000256" key="7">
    <source>
        <dbReference type="ARBA" id="ARBA00029447"/>
    </source>
</evidence>